<evidence type="ECO:0000256" key="1">
    <source>
        <dbReference type="ARBA" id="ARBA00003989"/>
    </source>
</evidence>
<keyword evidence="6" id="KW-1185">Reference proteome</keyword>
<dbReference type="InterPro" id="IPR018900">
    <property type="entry name" value="Curli_CsgE"/>
</dbReference>
<evidence type="ECO:0000256" key="2">
    <source>
        <dbReference type="ARBA" id="ARBA00014024"/>
    </source>
</evidence>
<keyword evidence="3" id="KW-0732">Signal</keyword>
<reference evidence="5 6" key="1">
    <citation type="submission" date="2019-10" db="EMBL/GenBank/DDBJ databases">
        <title>Prolixibacter strains distinguished by the presence of nitrate reductase genes were adept at nitrate-dependent anaerobic corrosion of metallic iron and carbon steel.</title>
        <authorList>
            <person name="Iino T."/>
            <person name="Shono N."/>
            <person name="Ito K."/>
            <person name="Nakamura R."/>
            <person name="Sueoka K."/>
            <person name="Harayama S."/>
            <person name="Ohkuma M."/>
        </authorList>
    </citation>
    <scope>NUCLEOTIDE SEQUENCE [LARGE SCALE GENOMIC DNA]</scope>
    <source>
        <strain evidence="5 6">JCM 13498</strain>
    </source>
</reference>
<sequence>MGAGGVISSNAPLLQDQDSTSSASPESALYKVPDMYGVGWDMPVDQILSGRHFPNYIYVNGTEVQLALTSLKPLAYHPIPFVRDTTFNKLGNMTFRAKAFQNLLLSNLVQLIKSEKQRTKEEQISVEIDGLVIDETLSKVGRDFYEAFYSKWAAPLDAKDYTIFVKETPPRMNRFTVSIYVNDDEVFSSFLAPREEIIDAYADYAVRQTESYLEQRENVSQTLESPDMAGSGIY</sequence>
<accession>A0A5M4B3W8</accession>
<comment type="function">
    <text evidence="1">May be involved in the biogenesis of curli organelles.</text>
</comment>
<evidence type="ECO:0000313" key="5">
    <source>
        <dbReference type="EMBL" id="GET34845.1"/>
    </source>
</evidence>
<feature type="compositionally biased region" description="Polar residues" evidence="4">
    <location>
        <begin position="7"/>
        <end position="25"/>
    </location>
</feature>
<organism evidence="5 6">
    <name type="scientific">Prolixibacter bellariivorans</name>
    <dbReference type="NCBI Taxonomy" id="314319"/>
    <lineage>
        <taxon>Bacteria</taxon>
        <taxon>Pseudomonadati</taxon>
        <taxon>Bacteroidota</taxon>
        <taxon>Bacteroidia</taxon>
        <taxon>Marinilabiliales</taxon>
        <taxon>Prolixibacteraceae</taxon>
        <taxon>Prolixibacter</taxon>
    </lineage>
</organism>
<dbReference type="Pfam" id="PF10627">
    <property type="entry name" value="CsgE"/>
    <property type="match status" value="1"/>
</dbReference>
<comment type="caution">
    <text evidence="5">The sequence shown here is derived from an EMBL/GenBank/DDBJ whole genome shotgun (WGS) entry which is preliminary data.</text>
</comment>
<dbReference type="Proteomes" id="UP000391834">
    <property type="component" value="Unassembled WGS sequence"/>
</dbReference>
<evidence type="ECO:0000313" key="6">
    <source>
        <dbReference type="Proteomes" id="UP000391834"/>
    </source>
</evidence>
<evidence type="ECO:0000256" key="3">
    <source>
        <dbReference type="ARBA" id="ARBA00022729"/>
    </source>
</evidence>
<name>A0A5M4B3W8_9BACT</name>
<evidence type="ECO:0000256" key="4">
    <source>
        <dbReference type="SAM" id="MobiDB-lite"/>
    </source>
</evidence>
<proteinExistence type="predicted"/>
<gene>
    <name evidence="5" type="ORF">PbJCM13498_37080</name>
</gene>
<dbReference type="EMBL" id="BLAX01000001">
    <property type="protein sequence ID" value="GET34845.1"/>
    <property type="molecule type" value="Genomic_DNA"/>
</dbReference>
<protein>
    <recommendedName>
        <fullName evidence="2">Curli production assembly/transport component CsgE</fullName>
    </recommendedName>
</protein>
<dbReference type="AlphaFoldDB" id="A0A5M4B3W8"/>
<feature type="region of interest" description="Disordered" evidence="4">
    <location>
        <begin position="1"/>
        <end position="26"/>
    </location>
</feature>